<dbReference type="PANTHER" id="PTHR14374:SF0">
    <property type="entry name" value="TRAFFICKING PROTEIN PARTICLE COMPLEX SUBUNIT 11"/>
    <property type="match status" value="1"/>
</dbReference>
<name>A0A167JCD2_PHYB8</name>
<feature type="region of interest" description="Disordered" evidence="1">
    <location>
        <begin position="27"/>
        <end position="66"/>
    </location>
</feature>
<evidence type="ECO:0000313" key="4">
    <source>
        <dbReference type="EMBL" id="OAD65706.1"/>
    </source>
</evidence>
<keyword evidence="5" id="KW-1185">Reference proteome</keyword>
<feature type="compositionally biased region" description="Polar residues" evidence="1">
    <location>
        <begin position="45"/>
        <end position="66"/>
    </location>
</feature>
<dbReference type="InParanoid" id="A0A167JCD2"/>
<evidence type="ECO:0000259" key="3">
    <source>
        <dbReference type="Pfam" id="PF11817"/>
    </source>
</evidence>
<dbReference type="EMBL" id="KV441008">
    <property type="protein sequence ID" value="OAD65706.1"/>
    <property type="molecule type" value="Genomic_DNA"/>
</dbReference>
<dbReference type="PANTHER" id="PTHR14374">
    <property type="entry name" value="FOIE GRAS"/>
    <property type="match status" value="1"/>
</dbReference>
<feature type="domain" description="Gryzun putative trafficking through Golgi" evidence="2">
    <location>
        <begin position="692"/>
        <end position="1229"/>
    </location>
</feature>
<sequence>MNTYPAEYLLHPVPVLAVYGLSADQTSTENEKIPTQKDSEESVAVISSSPQTRPSSGRQTPGNNALNLRSSLASTLHSLLHNKHDFTLYEATRYLHQNSANGAQGIPPFRVLSISKDYTLPTPSSSVHSPLSPLTPQSPLYPDGIMSPLWITKYLETPSVIVGFYELWDWSSEPGQGSKPVRETGPLGAHVMMDPTERENDVALAQEINDKRKYFQDKGIKFSAVILLKNRHTEDPSVEERLNLIRKQSGLDAKNSFFTVAPGSHHDLQEFVNTLYRCLYESALQYYSNVIKKLRKKKSKLPSPASSARPSMADLTSNEPQPLSSQGWQLRYDLKIAFFQELKQDIEAALKTCVVAYGLLGDVLAPTSSVTQGLVSLPARGKRWTEARALADCINIKICRFHLFLNDHTAAFSQLNGHLHLFQTYSSAWGMGEQSFEYWEWLSKQYRIFADVIDSAIQAGFKIPLPTAYLTNNGTANVPGSPLLGGSNNNLSSNSQVVGCNPGAIIQHPGFYYHLAAMCCAERRRRFLDIERSEAAKAAAANKESVAPSQLEVLLSKERQVDHSSLTIELLTKSYEQFKKYRNGRMTLYLAAEIAGTYYETGKFEMALKFFERIGKTYRKENWHMVLTSILRWSLRCAKELGSWERAVECLIELMAEELPMAKQKRADIQRELFDVLYHNEASNTIKHAPLTIAMDQINSFLKCSVQFLNQTSFVDTPELYQISLSTDKNSPVLPFRFNAMRVLFSEPQYNCYLEDAGLDEEMKKLDLIDFSKDMTKATTGDYVDWFTKKVDLRVTEHQTRVFQGQIISKDCDGIKIVGVCLDLISPQWNVALSYSFDKLSDDQTVTRRKWLEPSGDPSGRPKFRFISGRGELSAIKITQRPPRIQLSIHQFSPALLDEDFEMCVTVTSEETERIDVTLCMEIKNAEGQAGDYAWFKEAGDKSLESARTFVIGVIEPGQSVSTVVYIHGTGSVGPRLVNLKAEYVLSSASGKAHVPKVEKSESVTIPFVSPFETTFELCAQGEDQGKTVPFDLKRTEKWLMVAAIQCCSTWNLDIESVRLEQEAFEHPYTFLKLLSKMDNFKNQVWKTSHVYNANYLFRLSTMDLTEAMPSVPVGNIVVQWKRHGQEGAYSKTVLKAPALEFQQLSLVVIADIPSELYMGEPFTLTYTIHNPTINLAEYTASIELSDAFVFSGYKQLKGRVLPLSRASYQYTCYPLVAGKVRLPRLKVIAKQQGTEKEVPVELLAVGVVVTLDNALDQQVRQTTVEQQPTLVFVGAKRHY</sequence>
<organism evidence="4 5">
    <name type="scientific">Phycomyces blakesleeanus (strain ATCC 8743b / DSM 1359 / FGSC 10004 / NBRC 33097 / NRRL 1555)</name>
    <dbReference type="NCBI Taxonomy" id="763407"/>
    <lineage>
        <taxon>Eukaryota</taxon>
        <taxon>Fungi</taxon>
        <taxon>Fungi incertae sedis</taxon>
        <taxon>Mucoromycota</taxon>
        <taxon>Mucoromycotina</taxon>
        <taxon>Mucoromycetes</taxon>
        <taxon>Mucorales</taxon>
        <taxon>Phycomycetaceae</taxon>
        <taxon>Phycomyces</taxon>
    </lineage>
</organism>
<dbReference type="GeneID" id="28999784"/>
<protein>
    <recommendedName>
        <fullName evidence="6">Trafficking protein particle complex subunit 11 domain-containing protein</fullName>
    </recommendedName>
</protein>
<dbReference type="Pfam" id="PF11817">
    <property type="entry name" value="Foie-gras_1"/>
    <property type="match status" value="1"/>
</dbReference>
<gene>
    <name evidence="4" type="ORF">PHYBLDRAFT_184080</name>
</gene>
<evidence type="ECO:0000256" key="1">
    <source>
        <dbReference type="SAM" id="MobiDB-lite"/>
    </source>
</evidence>
<evidence type="ECO:0008006" key="6">
    <source>
        <dbReference type="Google" id="ProtNLM"/>
    </source>
</evidence>
<feature type="compositionally biased region" description="Basic and acidic residues" evidence="1">
    <location>
        <begin position="29"/>
        <end position="40"/>
    </location>
</feature>
<dbReference type="VEuPathDB" id="FungiDB:PHYBLDRAFT_184080"/>
<dbReference type="InterPro" id="IPR011990">
    <property type="entry name" value="TPR-like_helical_dom_sf"/>
</dbReference>
<dbReference type="SUPFAM" id="SSF48452">
    <property type="entry name" value="TPR-like"/>
    <property type="match status" value="1"/>
</dbReference>
<dbReference type="Proteomes" id="UP000077315">
    <property type="component" value="Unassembled WGS sequence"/>
</dbReference>
<dbReference type="RefSeq" id="XP_018283746.1">
    <property type="nucleotide sequence ID" value="XM_018438878.1"/>
</dbReference>
<evidence type="ECO:0000259" key="2">
    <source>
        <dbReference type="Pfam" id="PF07919"/>
    </source>
</evidence>
<feature type="compositionally biased region" description="Low complexity" evidence="1">
    <location>
        <begin position="301"/>
        <end position="311"/>
    </location>
</feature>
<dbReference type="OrthoDB" id="6278596at2759"/>
<dbReference type="InterPro" id="IPR012880">
    <property type="entry name" value="Gryzun"/>
</dbReference>
<feature type="compositionally biased region" description="Polar residues" evidence="1">
    <location>
        <begin position="314"/>
        <end position="324"/>
    </location>
</feature>
<reference evidence="5" key="1">
    <citation type="submission" date="2015-06" db="EMBL/GenBank/DDBJ databases">
        <title>Expansion of signal transduction pathways in fungi by whole-genome duplication.</title>
        <authorList>
            <consortium name="DOE Joint Genome Institute"/>
            <person name="Corrochano L.M."/>
            <person name="Kuo A."/>
            <person name="Marcet-Houben M."/>
            <person name="Polaino S."/>
            <person name="Salamov A."/>
            <person name="Villalobos J.M."/>
            <person name="Alvarez M.I."/>
            <person name="Avalos J."/>
            <person name="Benito E.P."/>
            <person name="Benoit I."/>
            <person name="Burger G."/>
            <person name="Camino L.P."/>
            <person name="Canovas D."/>
            <person name="Cerda-Olmedo E."/>
            <person name="Cheng J.-F."/>
            <person name="Dominguez A."/>
            <person name="Elias M."/>
            <person name="Eslava A.P."/>
            <person name="Glaser F."/>
            <person name="Grimwood J."/>
            <person name="Gutierrez G."/>
            <person name="Heitman J."/>
            <person name="Henrissat B."/>
            <person name="Iturriaga E.A."/>
            <person name="Lang B.F."/>
            <person name="Lavin J.L."/>
            <person name="Lee S."/>
            <person name="Li W."/>
            <person name="Lindquist E."/>
            <person name="Lopez-Garcia S."/>
            <person name="Luque E.M."/>
            <person name="Marcos A.T."/>
            <person name="Martin J."/>
            <person name="McCluskey K."/>
            <person name="Medina H.R."/>
            <person name="Miralles-Duran A."/>
            <person name="Miyazaki A."/>
            <person name="Munoz-Torres E."/>
            <person name="Oguiza J.A."/>
            <person name="Ohm R."/>
            <person name="Olmedo M."/>
            <person name="Orejas M."/>
            <person name="Ortiz-Castellanos L."/>
            <person name="Pisabarro A.G."/>
            <person name="Rodriguez-Romero J."/>
            <person name="Ruiz-Herrera J."/>
            <person name="Ruiz-Vazquez R."/>
            <person name="Sanz C."/>
            <person name="Schackwitz W."/>
            <person name="Schmutz J."/>
            <person name="Shahriari M."/>
            <person name="Shelest E."/>
            <person name="Silva-Franco F."/>
            <person name="Soanes D."/>
            <person name="Syed K."/>
            <person name="Tagua V.G."/>
            <person name="Talbot N.J."/>
            <person name="Thon M."/>
            <person name="De vries R.P."/>
            <person name="Wiebenga A."/>
            <person name="Yadav J.S."/>
            <person name="Braun E.L."/>
            <person name="Baker S."/>
            <person name="Garre V."/>
            <person name="Horwitz B."/>
            <person name="Torres-Martinez S."/>
            <person name="Idnurm A."/>
            <person name="Herrera-Estrella A."/>
            <person name="Gabaldon T."/>
            <person name="Grigoriev I.V."/>
        </authorList>
    </citation>
    <scope>NUCLEOTIDE SEQUENCE [LARGE SCALE GENOMIC DNA]</scope>
    <source>
        <strain evidence="5">NRRL 1555(-)</strain>
    </source>
</reference>
<dbReference type="AlphaFoldDB" id="A0A167JCD2"/>
<dbReference type="STRING" id="763407.A0A167JCD2"/>
<dbReference type="Pfam" id="PF07919">
    <property type="entry name" value="Gryzun"/>
    <property type="match status" value="1"/>
</dbReference>
<evidence type="ECO:0000313" key="5">
    <source>
        <dbReference type="Proteomes" id="UP000077315"/>
    </source>
</evidence>
<proteinExistence type="predicted"/>
<dbReference type="InterPro" id="IPR021773">
    <property type="entry name" value="TPC11"/>
</dbReference>
<feature type="domain" description="Trafficking protein particle complex subunit 11" evidence="3">
    <location>
        <begin position="383"/>
        <end position="656"/>
    </location>
</feature>
<feature type="region of interest" description="Disordered" evidence="1">
    <location>
        <begin position="301"/>
        <end position="324"/>
    </location>
</feature>
<accession>A0A167JCD2</accession>